<sequence>MEQMNAIFGSRCQRVSFSSAVPDIDDVCAMGKLVRLEVDNFKSYKGHQVIGPFHKFTSVIGPNGSGKSNLMDAISFVLGVNSQHLRSQSLKDMIYRPTAMQTDSRAMAARRAHVVLVYENARGQEIRFKRTVQHSGQSEYRINDRQVTFAEYNTALQKENILIKAKNFLVFQGDVESVASQSAKDLTKLIEQISGSWEYKEEYDRLKKIQDRAIEDSAHAFNKKRGVTSEVKQYKEQKQEAEKFESLVRERRQVAVKYLLWKLYHIEQRSQELEKQASNRKIDTDGATGDQLRLEEQFKATRKEQALIHREKTRRELQIKKLKKELEEHRPNLISIQEQVSHLEKRLEQTKQNGDRIKHEHDQQAQEVANLEQSLVKLNKSSEEYEASLPESGLVKGPVLTAEQVEQYEQLKQQVSIRAVTEEQQLEQLQRQHKMELENVKRITSKTEEFQVRKSQLLEDERQLVMDGQALVDEAEGLDKQLKSRKKDLVALEEERKTTHQREIQLNEKLQETLNRLMQAKAEQRESEKETRFKECLNMMKQIFPGVHGKLVDLCRPTQRRYDVAVATVLGRNMDSIVVEDQRTAIECIQYMRDQRVGTATFLPLNSIQVPMINDRFRNYTRGARLAVDVVKSDKKFETILQYACGSTIVCDNVQIAKQICYEKNEDVKAVTVDGTVIHRSGLITGGHSTNQAATRWQESDIEGLTRTRDKLLGELNDLNKQRRMGSAEEAAKNDCAELEGQLSVLREEITTAEQKLQDVRNEMRYVEEQLVSAQAPYDQAKAKLDSLAASIEEMKSAFATIEDEIFAEFCGRIGVSNIREYESMRYGIPEEVIEQRAQFAAQRSRLETQLSFERGQLSELAERLSKLETMYNEDTKTLADLQTQISQATERMRQMNEDLATSNAELQEQTVLEDEKQEAVDQLRAKLEAKGRDVQSYLKEMSQVETEMEKVHAERVAIFRKCKLEDIELPLLRGSMDDVIMEDNLGSSSLGTSTQSSSAMDVDDEPPSQLSIRSTDWMVEVNYDSLDENLKENGSSARDEEFKDELKRRAEEIDEMAPNMKAIDRLEGVEQRLKEAEDQFDDARRDAKRAKQEFSNVKQKRYKLFYDAYSHISGRIDRVYKALTTSETFPHGGTAYLSLDDSEEPYLEGIRYHAMPPMKKFRDMDQLSGGEKSIAALALLFAIHSYQPSPFFVLDEVDAALDNTNVVTVASYIREHASEDFQFIVISLKNTLYEKAESLVGIYRDQDANSSKTLSLMLEPYQE</sequence>
<dbReference type="Pfam" id="PF06470">
    <property type="entry name" value="SMC_hinge"/>
    <property type="match status" value="1"/>
</dbReference>
<proteinExistence type="inferred from homology"/>
<dbReference type="SUPFAM" id="SSF52540">
    <property type="entry name" value="P-loop containing nucleoside triphosphate hydrolases"/>
    <property type="match status" value="1"/>
</dbReference>
<dbReference type="Gene3D" id="3.30.70.1620">
    <property type="match status" value="1"/>
</dbReference>
<dbReference type="AlphaFoldDB" id="A0A068SB14"/>
<feature type="coiled-coil region" evidence="11">
    <location>
        <begin position="1060"/>
        <end position="1101"/>
    </location>
</feature>
<feature type="coiled-coil region" evidence="11">
    <location>
        <begin position="844"/>
        <end position="955"/>
    </location>
</feature>
<dbReference type="PIRSF" id="PIRSF005719">
    <property type="entry name" value="SMC"/>
    <property type="match status" value="1"/>
</dbReference>
<keyword evidence="8 10" id="KW-0539">Nucleus</keyword>
<keyword evidence="5" id="KW-0132">Cell division</keyword>
<dbReference type="InterPro" id="IPR003395">
    <property type="entry name" value="RecF/RecN/SMC_N"/>
</dbReference>
<protein>
    <recommendedName>
        <fullName evidence="10">Structural maintenance of chromosomes protein</fullName>
    </recommendedName>
</protein>
<feature type="coiled-coil region" evidence="11">
    <location>
        <begin position="475"/>
        <end position="530"/>
    </location>
</feature>
<dbReference type="Gene3D" id="3.40.50.300">
    <property type="entry name" value="P-loop containing nucleotide triphosphate hydrolases"/>
    <property type="match status" value="2"/>
</dbReference>
<reference evidence="14" key="1">
    <citation type="submission" date="2013-08" db="EMBL/GenBank/DDBJ databases">
        <title>Gene expansion shapes genome architecture in the human pathogen Lichtheimia corymbifera: an evolutionary genomics analysis in the ancient terrestrial Mucorales (Mucoromycotina).</title>
        <authorList>
            <person name="Schwartze V.U."/>
            <person name="Winter S."/>
            <person name="Shelest E."/>
            <person name="Marcet-Houben M."/>
            <person name="Horn F."/>
            <person name="Wehner S."/>
            <person name="Hoffmann K."/>
            <person name="Riege K."/>
            <person name="Sammeth M."/>
            <person name="Nowrousian M."/>
            <person name="Valiante V."/>
            <person name="Linde J."/>
            <person name="Jacobsen I.D."/>
            <person name="Marz M."/>
            <person name="Brakhage A.A."/>
            <person name="Gabaldon T."/>
            <person name="Bocker S."/>
            <person name="Voigt K."/>
        </authorList>
    </citation>
    <scope>NUCLEOTIDE SEQUENCE [LARGE SCALE GENOMIC DNA]</scope>
    <source>
        <strain evidence="14">FSU 9682</strain>
    </source>
</reference>
<dbReference type="InterPro" id="IPR010935">
    <property type="entry name" value="SMC_hinge"/>
</dbReference>
<dbReference type="Proteomes" id="UP000027586">
    <property type="component" value="Unassembled WGS sequence"/>
</dbReference>
<evidence type="ECO:0000256" key="9">
    <source>
        <dbReference type="ARBA" id="ARBA00023306"/>
    </source>
</evidence>
<comment type="caution">
    <text evidence="14">The sequence shown here is derived from an EMBL/GenBank/DDBJ whole genome shotgun (WGS) entry which is preliminary data.</text>
</comment>
<gene>
    <name evidence="14" type="ORF">LCOR_10355.1</name>
</gene>
<keyword evidence="4" id="KW-0158">Chromosome</keyword>
<dbReference type="STRING" id="1263082.A0A068SB14"/>
<dbReference type="EMBL" id="CBTN010000072">
    <property type="protein sequence ID" value="CDH59543.1"/>
    <property type="molecule type" value="Genomic_DNA"/>
</dbReference>
<dbReference type="CDD" id="cd03275">
    <property type="entry name" value="ABC_SMC1_euk"/>
    <property type="match status" value="2"/>
</dbReference>
<dbReference type="InterPro" id="IPR027417">
    <property type="entry name" value="P-loop_NTPase"/>
</dbReference>
<dbReference type="Gene3D" id="1.20.5.340">
    <property type="match status" value="1"/>
</dbReference>
<dbReference type="GO" id="GO:0016887">
    <property type="term" value="F:ATP hydrolysis activity"/>
    <property type="evidence" value="ECO:0007669"/>
    <property type="project" value="InterPro"/>
</dbReference>
<evidence type="ECO:0000256" key="3">
    <source>
        <dbReference type="ARBA" id="ARBA00005597"/>
    </source>
</evidence>
<dbReference type="InterPro" id="IPR028468">
    <property type="entry name" value="Smc1_ABC"/>
</dbReference>
<keyword evidence="7 11" id="KW-0175">Coiled coil</keyword>
<feature type="region of interest" description="Disordered" evidence="12">
    <location>
        <begin position="985"/>
        <end position="1010"/>
    </location>
</feature>
<name>A0A068SB14_9FUNG</name>
<keyword evidence="9" id="KW-0131">Cell cycle</keyword>
<organism evidence="14 15">
    <name type="scientific">Lichtheimia corymbifera JMRC:FSU:9682</name>
    <dbReference type="NCBI Taxonomy" id="1263082"/>
    <lineage>
        <taxon>Eukaryota</taxon>
        <taxon>Fungi</taxon>
        <taxon>Fungi incertae sedis</taxon>
        <taxon>Mucoromycota</taxon>
        <taxon>Mucoromycotina</taxon>
        <taxon>Mucoromycetes</taxon>
        <taxon>Mucorales</taxon>
        <taxon>Lichtheimiaceae</taxon>
        <taxon>Lichtheimia</taxon>
    </lineage>
</organism>
<evidence type="ECO:0000313" key="15">
    <source>
        <dbReference type="Proteomes" id="UP000027586"/>
    </source>
</evidence>
<feature type="compositionally biased region" description="Low complexity" evidence="12">
    <location>
        <begin position="986"/>
        <end position="999"/>
    </location>
</feature>
<dbReference type="GO" id="GO:0008278">
    <property type="term" value="C:cohesin complex"/>
    <property type="evidence" value="ECO:0007669"/>
    <property type="project" value="InterPro"/>
</dbReference>
<dbReference type="OrthoDB" id="5575062at2759"/>
<dbReference type="GO" id="GO:0051301">
    <property type="term" value="P:cell division"/>
    <property type="evidence" value="ECO:0007669"/>
    <property type="project" value="UniProtKB-KW"/>
</dbReference>
<keyword evidence="15" id="KW-1185">Reference proteome</keyword>
<feature type="domain" description="SMC hinge" evidence="13">
    <location>
        <begin position="545"/>
        <end position="661"/>
    </location>
</feature>
<evidence type="ECO:0000256" key="12">
    <source>
        <dbReference type="SAM" id="MobiDB-lite"/>
    </source>
</evidence>
<evidence type="ECO:0000256" key="4">
    <source>
        <dbReference type="ARBA" id="ARBA00022454"/>
    </source>
</evidence>
<comment type="subcellular location">
    <subcellularLocation>
        <location evidence="2">Chromosome</location>
    </subcellularLocation>
    <subcellularLocation>
        <location evidence="1 10">Nucleus</location>
    </subcellularLocation>
</comment>
<keyword evidence="6" id="KW-0498">Mitosis</keyword>
<dbReference type="SMART" id="SM00968">
    <property type="entry name" value="SMC_hinge"/>
    <property type="match status" value="1"/>
</dbReference>
<dbReference type="GO" id="GO:0005524">
    <property type="term" value="F:ATP binding"/>
    <property type="evidence" value="ECO:0007669"/>
    <property type="project" value="InterPro"/>
</dbReference>
<dbReference type="Pfam" id="PF02463">
    <property type="entry name" value="SMC_N"/>
    <property type="match status" value="1"/>
</dbReference>
<evidence type="ECO:0000256" key="10">
    <source>
        <dbReference type="PIRNR" id="PIRNR005719"/>
    </source>
</evidence>
<evidence type="ECO:0000256" key="8">
    <source>
        <dbReference type="ARBA" id="ARBA00023242"/>
    </source>
</evidence>
<dbReference type="VEuPathDB" id="FungiDB:LCOR_10355.1"/>
<dbReference type="GO" id="GO:0005634">
    <property type="term" value="C:nucleus"/>
    <property type="evidence" value="ECO:0007669"/>
    <property type="project" value="UniProtKB-SubCell"/>
</dbReference>
<feature type="coiled-coil region" evidence="11">
    <location>
        <begin position="702"/>
        <end position="805"/>
    </location>
</feature>
<evidence type="ECO:0000256" key="2">
    <source>
        <dbReference type="ARBA" id="ARBA00004286"/>
    </source>
</evidence>
<evidence type="ECO:0000256" key="11">
    <source>
        <dbReference type="SAM" id="Coils"/>
    </source>
</evidence>
<dbReference type="InterPro" id="IPR024704">
    <property type="entry name" value="SMC"/>
</dbReference>
<evidence type="ECO:0000256" key="7">
    <source>
        <dbReference type="ARBA" id="ARBA00023054"/>
    </source>
</evidence>
<evidence type="ECO:0000256" key="6">
    <source>
        <dbReference type="ARBA" id="ARBA00022776"/>
    </source>
</evidence>
<evidence type="ECO:0000256" key="5">
    <source>
        <dbReference type="ARBA" id="ARBA00022618"/>
    </source>
</evidence>
<dbReference type="PANTHER" id="PTHR18937">
    <property type="entry name" value="STRUCTURAL MAINTENANCE OF CHROMOSOMES SMC FAMILY MEMBER"/>
    <property type="match status" value="1"/>
</dbReference>
<comment type="similarity">
    <text evidence="3">Belongs to the SMC family. SMC1 subfamily.</text>
</comment>
<dbReference type="InterPro" id="IPR036277">
    <property type="entry name" value="SMC_hinge_sf"/>
</dbReference>
<feature type="coiled-coil region" evidence="11">
    <location>
        <begin position="333"/>
        <end position="446"/>
    </location>
</feature>
<dbReference type="PANTHER" id="PTHR18937:SF12">
    <property type="entry name" value="STRUCTURAL MAINTENANCE OF CHROMOSOMES PROTEIN"/>
    <property type="match status" value="1"/>
</dbReference>
<evidence type="ECO:0000313" key="14">
    <source>
        <dbReference type="EMBL" id="CDH59543.1"/>
    </source>
</evidence>
<accession>A0A068SB14</accession>
<dbReference type="GO" id="GO:0003677">
    <property type="term" value="F:DNA binding"/>
    <property type="evidence" value="ECO:0007669"/>
    <property type="project" value="TreeGrafter"/>
</dbReference>
<evidence type="ECO:0000256" key="1">
    <source>
        <dbReference type="ARBA" id="ARBA00004123"/>
    </source>
</evidence>
<dbReference type="Gene3D" id="1.20.1060.20">
    <property type="match status" value="1"/>
</dbReference>
<dbReference type="SUPFAM" id="SSF75553">
    <property type="entry name" value="Smc hinge domain"/>
    <property type="match status" value="1"/>
</dbReference>
<evidence type="ECO:0000259" key="13">
    <source>
        <dbReference type="SMART" id="SM00968"/>
    </source>
</evidence>
<dbReference type="GO" id="GO:0007062">
    <property type="term" value="P:sister chromatid cohesion"/>
    <property type="evidence" value="ECO:0007669"/>
    <property type="project" value="InterPro"/>
</dbReference>